<dbReference type="EMBL" id="FTOH01000006">
    <property type="protein sequence ID" value="SIS93548.1"/>
    <property type="molecule type" value="Genomic_DNA"/>
</dbReference>
<dbReference type="AlphaFoldDB" id="A0A1N7N5L1"/>
<dbReference type="Proteomes" id="UP000185639">
    <property type="component" value="Unassembled WGS sequence"/>
</dbReference>
<evidence type="ECO:0000256" key="1">
    <source>
        <dbReference type="SAM" id="MobiDB-lite"/>
    </source>
</evidence>
<feature type="region of interest" description="Disordered" evidence="1">
    <location>
        <begin position="299"/>
        <end position="354"/>
    </location>
</feature>
<reference evidence="3" key="1">
    <citation type="submission" date="2017-01" db="EMBL/GenBank/DDBJ databases">
        <authorList>
            <person name="Varghese N."/>
            <person name="Submissions S."/>
        </authorList>
    </citation>
    <scope>NUCLEOTIDE SEQUENCE [LARGE SCALE GENOMIC DNA]</scope>
    <source>
        <strain evidence="3">DSM 24913</strain>
    </source>
</reference>
<gene>
    <name evidence="2" type="ORF">SAMN05421686_106198</name>
</gene>
<keyword evidence="3" id="KW-1185">Reference proteome</keyword>
<feature type="compositionally biased region" description="Basic and acidic residues" evidence="1">
    <location>
        <begin position="195"/>
        <end position="207"/>
    </location>
</feature>
<proteinExistence type="predicted"/>
<accession>A0A1N7N5L1</accession>
<dbReference type="OrthoDB" id="5525274at2"/>
<dbReference type="RefSeq" id="WP_076516098.1">
    <property type="nucleotide sequence ID" value="NZ_FTOH01000006.1"/>
</dbReference>
<evidence type="ECO:0000313" key="3">
    <source>
        <dbReference type="Proteomes" id="UP000185639"/>
    </source>
</evidence>
<organism evidence="2 3">
    <name type="scientific">Thalassolituus maritimus</name>
    <dbReference type="NCBI Taxonomy" id="484498"/>
    <lineage>
        <taxon>Bacteria</taxon>
        <taxon>Pseudomonadati</taxon>
        <taxon>Pseudomonadota</taxon>
        <taxon>Gammaproteobacteria</taxon>
        <taxon>Oceanospirillales</taxon>
        <taxon>Oceanospirillaceae</taxon>
        <taxon>Thalassolituus</taxon>
    </lineage>
</organism>
<name>A0A1N7N5L1_9GAMM</name>
<evidence type="ECO:0000313" key="2">
    <source>
        <dbReference type="EMBL" id="SIS93548.1"/>
    </source>
</evidence>
<dbReference type="STRING" id="484498.SAMN05421686_106198"/>
<feature type="compositionally biased region" description="Basic and acidic residues" evidence="1">
    <location>
        <begin position="342"/>
        <end position="353"/>
    </location>
</feature>
<protein>
    <submittedName>
        <fullName evidence="2">Uncharacterized protein</fullName>
    </submittedName>
</protein>
<feature type="compositionally biased region" description="Polar residues" evidence="1">
    <location>
        <begin position="305"/>
        <end position="318"/>
    </location>
</feature>
<sequence length="579" mass="65562">MMFDYQGAETTRIRALTIKAPEALHSKIERDVTTADWPSTDDERIIFIRKITATGPANEIAHSLREETLRQIREQPGDNVRIFPNTHQMLAQLLMDAAKGELGHHWYWRKWNETVLRSAHSPVMSILSEHIPTISSALTFLAKQNKAAVIMEALSEREAGDLLIQLSSHSGYSLNTDYLNSLTAMGRGSHVIRNTPEEDNPRPHEESIDPASASENRISDIDSYDFTFDKESLNQIPEHHFRIWQTALANTVSRAHLALVAFLIAQEHLPLPLHNRTEEVLSVVAEKFNRSVFDTGISVERPENQEYTNKSYQPQSGFSGEHENKYRQPVVDSEKSTMTTDHGSDKSADKDTTIADESISLHISSESESSGRESLIRQAVRSVKDDTEVTPVSDLLNSFNKDQDADRSFGSQFGGILYLLNFLNRQPVQAIIRKHWRSVPGVWTWLSGAVETFDNNSVLKNDPLYDYIIHRTHPARTKAGTHPINTTCLSPELICELRQVSETLYPRHLWNTELLSLSSDIGISQDRIVVRADISEANINARLHGLDINPGWLPWLGYTVQFQFEHGFRPTPVKRGQHE</sequence>
<feature type="region of interest" description="Disordered" evidence="1">
    <location>
        <begin position="191"/>
        <end position="214"/>
    </location>
</feature>